<feature type="transmembrane region" description="Helical" evidence="6">
    <location>
        <begin position="282"/>
        <end position="300"/>
    </location>
</feature>
<dbReference type="PANTHER" id="PTHR33529:SF8">
    <property type="entry name" value="PERMEASE, YJGP_YJGQ FAMILY"/>
    <property type="match status" value="1"/>
</dbReference>
<dbReference type="GO" id="GO:0015920">
    <property type="term" value="P:lipopolysaccharide transport"/>
    <property type="evidence" value="ECO:0007669"/>
    <property type="project" value="TreeGrafter"/>
</dbReference>
<proteinExistence type="predicted"/>
<organism evidence="7 8">
    <name type="scientific">Candidatus Cryptobacteroides excrementavium</name>
    <dbReference type="NCBI Taxonomy" id="2840759"/>
    <lineage>
        <taxon>Bacteria</taxon>
        <taxon>Pseudomonadati</taxon>
        <taxon>Bacteroidota</taxon>
        <taxon>Bacteroidia</taxon>
        <taxon>Bacteroidales</taxon>
        <taxon>Candidatus Cryptobacteroides</taxon>
    </lineage>
</organism>
<keyword evidence="4 6" id="KW-1133">Transmembrane helix</keyword>
<keyword evidence="5 6" id="KW-0472">Membrane</keyword>
<keyword evidence="3 6" id="KW-0812">Transmembrane</keyword>
<gene>
    <name evidence="7" type="ORF">IAB78_05015</name>
</gene>
<reference evidence="7" key="2">
    <citation type="journal article" date="2021" name="PeerJ">
        <title>Extensive microbial diversity within the chicken gut microbiome revealed by metagenomics and culture.</title>
        <authorList>
            <person name="Gilroy R."/>
            <person name="Ravi A."/>
            <person name="Getino M."/>
            <person name="Pursley I."/>
            <person name="Horton D.L."/>
            <person name="Alikhan N.F."/>
            <person name="Baker D."/>
            <person name="Gharbi K."/>
            <person name="Hall N."/>
            <person name="Watson M."/>
            <person name="Adriaenssens E.M."/>
            <person name="Foster-Nyarko E."/>
            <person name="Jarju S."/>
            <person name="Secka A."/>
            <person name="Antonio M."/>
            <person name="Oren A."/>
            <person name="Chaudhuri R.R."/>
            <person name="La Ragione R."/>
            <person name="Hildebrand F."/>
            <person name="Pallen M.J."/>
        </authorList>
    </citation>
    <scope>NUCLEOTIDE SEQUENCE</scope>
    <source>
        <strain evidence="7">B2-16538</strain>
    </source>
</reference>
<reference evidence="7" key="1">
    <citation type="submission" date="2020-10" db="EMBL/GenBank/DDBJ databases">
        <authorList>
            <person name="Gilroy R."/>
        </authorList>
    </citation>
    <scope>NUCLEOTIDE SEQUENCE</scope>
    <source>
        <strain evidence="7">B2-16538</strain>
    </source>
</reference>
<evidence type="ECO:0000256" key="6">
    <source>
        <dbReference type="SAM" id="Phobius"/>
    </source>
</evidence>
<evidence type="ECO:0000256" key="4">
    <source>
        <dbReference type="ARBA" id="ARBA00022989"/>
    </source>
</evidence>
<evidence type="ECO:0000256" key="3">
    <source>
        <dbReference type="ARBA" id="ARBA00022692"/>
    </source>
</evidence>
<accession>A0A9D9NRV5</accession>
<dbReference type="AlphaFoldDB" id="A0A9D9NRV5"/>
<feature type="transmembrane region" description="Helical" evidence="6">
    <location>
        <begin position="105"/>
        <end position="127"/>
    </location>
</feature>
<evidence type="ECO:0000256" key="1">
    <source>
        <dbReference type="ARBA" id="ARBA00004651"/>
    </source>
</evidence>
<name>A0A9D9NRV5_9BACT</name>
<dbReference type="InterPro" id="IPR005495">
    <property type="entry name" value="LptG/LptF_permease"/>
</dbReference>
<feature type="transmembrane region" description="Helical" evidence="6">
    <location>
        <begin position="57"/>
        <end position="81"/>
    </location>
</feature>
<evidence type="ECO:0000256" key="5">
    <source>
        <dbReference type="ARBA" id="ARBA00023136"/>
    </source>
</evidence>
<evidence type="ECO:0000313" key="8">
    <source>
        <dbReference type="Proteomes" id="UP000823750"/>
    </source>
</evidence>
<protein>
    <submittedName>
        <fullName evidence="7">LptF/LptG family permease</fullName>
    </submittedName>
</protein>
<dbReference type="Proteomes" id="UP000823750">
    <property type="component" value="Unassembled WGS sequence"/>
</dbReference>
<feature type="transmembrane region" description="Helical" evidence="6">
    <location>
        <begin position="341"/>
        <end position="361"/>
    </location>
</feature>
<dbReference type="GO" id="GO:0043190">
    <property type="term" value="C:ATP-binding cassette (ABC) transporter complex"/>
    <property type="evidence" value="ECO:0007669"/>
    <property type="project" value="TreeGrafter"/>
</dbReference>
<comment type="caution">
    <text evidence="7">The sequence shown here is derived from an EMBL/GenBank/DDBJ whole genome shotgun (WGS) entry which is preliminary data.</text>
</comment>
<sequence>MELKPRLLDLYIIKKFIFTFFVALLLIIGIVIIFDISEKIDDFVSKEAPLKAIIFDYYLNFIPYFMNMFSPLFVFITVIFFTSKMAANSEIVAILSCGISFHRMMVPYIVSAAFIAIFSLGLNLFVIPKSNEIRVEFESKYIKGRSKTTARNIHYQIAPGEFVFVESFSSWNNTAYRFTLEKIKDNTLVSKLSAETAVWDSTQGCWNLRKYFIRDYSTALGDHVRTGAQLDTVIDLSVNDLYIQKSAVETMSYRKLNDLIDTQKMRGDENVKVALIEKHTRFALPFSAFILTIMGVALSSKKRRGGIGWNIGIGIALSFSYILFLRFSQMFVYTDFLPPGIALWVPNILFTIIAGFLYRIAPK</sequence>
<dbReference type="Pfam" id="PF03739">
    <property type="entry name" value="LptF_LptG"/>
    <property type="match status" value="1"/>
</dbReference>
<evidence type="ECO:0000256" key="2">
    <source>
        <dbReference type="ARBA" id="ARBA00022475"/>
    </source>
</evidence>
<dbReference type="PANTHER" id="PTHR33529">
    <property type="entry name" value="SLR0882 PROTEIN-RELATED"/>
    <property type="match status" value="1"/>
</dbReference>
<comment type="subcellular location">
    <subcellularLocation>
        <location evidence="1">Cell membrane</location>
        <topology evidence="1">Multi-pass membrane protein</topology>
    </subcellularLocation>
</comment>
<feature type="transmembrane region" description="Helical" evidence="6">
    <location>
        <begin position="12"/>
        <end position="37"/>
    </location>
</feature>
<feature type="transmembrane region" description="Helical" evidence="6">
    <location>
        <begin position="307"/>
        <end position="329"/>
    </location>
</feature>
<evidence type="ECO:0000313" key="7">
    <source>
        <dbReference type="EMBL" id="MBO8485766.1"/>
    </source>
</evidence>
<dbReference type="EMBL" id="JADILX010000081">
    <property type="protein sequence ID" value="MBO8485766.1"/>
    <property type="molecule type" value="Genomic_DNA"/>
</dbReference>
<keyword evidence="2" id="KW-1003">Cell membrane</keyword>